<accession>A0A9W4WMU7</accession>
<name>A0A9W4WMU7_9PEZI</name>
<dbReference type="InterPro" id="IPR003593">
    <property type="entry name" value="AAA+_ATPase"/>
</dbReference>
<evidence type="ECO:0000259" key="7">
    <source>
        <dbReference type="PROSITE" id="PS50893"/>
    </source>
</evidence>
<evidence type="ECO:0000256" key="6">
    <source>
        <dbReference type="ARBA" id="ARBA00023136"/>
    </source>
</evidence>
<feature type="domain" description="ABC transporter" evidence="7">
    <location>
        <begin position="233"/>
        <end position="428"/>
    </location>
</feature>
<keyword evidence="5" id="KW-1133">Transmembrane helix</keyword>
<evidence type="ECO:0000256" key="2">
    <source>
        <dbReference type="ARBA" id="ARBA00022692"/>
    </source>
</evidence>
<evidence type="ECO:0000256" key="1">
    <source>
        <dbReference type="ARBA" id="ARBA00004141"/>
    </source>
</evidence>
<dbReference type="InterPro" id="IPR039421">
    <property type="entry name" value="Type_1_exporter"/>
</dbReference>
<reference evidence="8" key="1">
    <citation type="submission" date="2022-08" db="EMBL/GenBank/DDBJ databases">
        <authorList>
            <person name="Giroux E."/>
            <person name="Giroux E."/>
        </authorList>
    </citation>
    <scope>NUCLEOTIDE SEQUENCE</scope>
    <source>
        <strain evidence="8">H1091258</strain>
    </source>
</reference>
<keyword evidence="9" id="KW-1185">Reference proteome</keyword>
<dbReference type="Pfam" id="PF00005">
    <property type="entry name" value="ABC_tran"/>
    <property type="match status" value="1"/>
</dbReference>
<dbReference type="Pfam" id="PF00664">
    <property type="entry name" value="ABC_membrane"/>
    <property type="match status" value="1"/>
</dbReference>
<dbReference type="InterPro" id="IPR027417">
    <property type="entry name" value="P-loop_NTPase"/>
</dbReference>
<keyword evidence="3" id="KW-0547">Nucleotide-binding</keyword>
<dbReference type="Gene3D" id="3.40.50.300">
    <property type="entry name" value="P-loop containing nucleotide triphosphate hydrolases"/>
    <property type="match status" value="1"/>
</dbReference>
<dbReference type="InterPro" id="IPR011527">
    <property type="entry name" value="ABC1_TM_dom"/>
</dbReference>
<evidence type="ECO:0000313" key="9">
    <source>
        <dbReference type="Proteomes" id="UP001152533"/>
    </source>
</evidence>
<dbReference type="PANTHER" id="PTHR24221:SF503">
    <property type="entry name" value="MITOCHONDRIAL POTASSIUM CHANNEL ATP-BINDING SUBUNIT"/>
    <property type="match status" value="1"/>
</dbReference>
<dbReference type="Gene3D" id="1.20.1560.10">
    <property type="entry name" value="ABC transporter type 1, transmembrane domain"/>
    <property type="match status" value="1"/>
</dbReference>
<dbReference type="PANTHER" id="PTHR24221">
    <property type="entry name" value="ATP-BINDING CASSETTE SUB-FAMILY B"/>
    <property type="match status" value="1"/>
</dbReference>
<dbReference type="Proteomes" id="UP001152533">
    <property type="component" value="Unassembled WGS sequence"/>
</dbReference>
<evidence type="ECO:0000256" key="3">
    <source>
        <dbReference type="ARBA" id="ARBA00022741"/>
    </source>
</evidence>
<dbReference type="SUPFAM" id="SSF90123">
    <property type="entry name" value="ABC transporter transmembrane region"/>
    <property type="match status" value="1"/>
</dbReference>
<dbReference type="SMART" id="SM00382">
    <property type="entry name" value="AAA"/>
    <property type="match status" value="1"/>
</dbReference>
<dbReference type="GO" id="GO:0016887">
    <property type="term" value="F:ATP hydrolysis activity"/>
    <property type="evidence" value="ECO:0007669"/>
    <property type="project" value="InterPro"/>
</dbReference>
<dbReference type="PROSITE" id="PS50893">
    <property type="entry name" value="ABC_TRANSPORTER_2"/>
    <property type="match status" value="1"/>
</dbReference>
<evidence type="ECO:0000256" key="4">
    <source>
        <dbReference type="ARBA" id="ARBA00022840"/>
    </source>
</evidence>
<keyword evidence="6" id="KW-0472">Membrane</keyword>
<sequence length="429" mass="46966">MNADHSFHTTRSPTELINSVDRAKGVENSFDGLMENSADGLFMICVTIPVIAARFNQPILNLIAVCLMTKYVIFRRAVTARFRANAVLISLHELHKKRREDTVRGWATAAAFRQQGYLVGANDSRIEELGQALDKYLIHAYWFWASNLFVDYVGQYVGILLICAQVLYGYMTPGEIFVWLAYWKQVTSPVTAILKALEKLSKSFQDAAKAGEILDMKPRATQGKGLTVTQGGLELKNITLNLGGNAIFENFNLSVPGGTKVALVGPSGVGKSTIIGLLSGQIVPDSGEVLVDGQNINEVDHDVLASHIGVLEQKPHVYNATVKENVLYGKREATDEEVETACRKACIHDDIVGREKGYETPCGVDGKHFSGGQVQRITIARLFLMDPEILLIDEGTSALDAATEGFIKRSIAEAFESRTVVTVAWVTAC</sequence>
<organism evidence="8 9">
    <name type="scientific">Colletotrichum noveboracense</name>
    <dbReference type="NCBI Taxonomy" id="2664923"/>
    <lineage>
        <taxon>Eukaryota</taxon>
        <taxon>Fungi</taxon>
        <taxon>Dikarya</taxon>
        <taxon>Ascomycota</taxon>
        <taxon>Pezizomycotina</taxon>
        <taxon>Sordariomycetes</taxon>
        <taxon>Hypocreomycetidae</taxon>
        <taxon>Glomerellales</taxon>
        <taxon>Glomerellaceae</taxon>
        <taxon>Colletotrichum</taxon>
        <taxon>Colletotrichum gloeosporioides species complex</taxon>
    </lineage>
</organism>
<comment type="subcellular location">
    <subcellularLocation>
        <location evidence="1">Membrane</location>
        <topology evidence="1">Multi-pass membrane protein</topology>
    </subcellularLocation>
</comment>
<dbReference type="InterPro" id="IPR036640">
    <property type="entry name" value="ABC1_TM_sf"/>
</dbReference>
<dbReference type="SUPFAM" id="SSF52540">
    <property type="entry name" value="P-loop containing nucleoside triphosphate hydrolases"/>
    <property type="match status" value="1"/>
</dbReference>
<dbReference type="GO" id="GO:0016020">
    <property type="term" value="C:membrane"/>
    <property type="evidence" value="ECO:0007669"/>
    <property type="project" value="UniProtKB-SubCell"/>
</dbReference>
<dbReference type="AlphaFoldDB" id="A0A9W4WMU7"/>
<gene>
    <name evidence="8" type="ORF">CGXH109_LOCUS139150</name>
</gene>
<keyword evidence="2" id="KW-0812">Transmembrane</keyword>
<dbReference type="GO" id="GO:0140359">
    <property type="term" value="F:ABC-type transporter activity"/>
    <property type="evidence" value="ECO:0007669"/>
    <property type="project" value="InterPro"/>
</dbReference>
<dbReference type="EMBL" id="CAMGZC010002200">
    <property type="protein sequence ID" value="CAI0654540.1"/>
    <property type="molecule type" value="Genomic_DNA"/>
</dbReference>
<proteinExistence type="predicted"/>
<dbReference type="InterPro" id="IPR003439">
    <property type="entry name" value="ABC_transporter-like_ATP-bd"/>
</dbReference>
<dbReference type="GO" id="GO:0005524">
    <property type="term" value="F:ATP binding"/>
    <property type="evidence" value="ECO:0007669"/>
    <property type="project" value="UniProtKB-KW"/>
</dbReference>
<evidence type="ECO:0000256" key="5">
    <source>
        <dbReference type="ARBA" id="ARBA00022989"/>
    </source>
</evidence>
<protein>
    <recommendedName>
        <fullName evidence="7">ABC transporter domain-containing protein</fullName>
    </recommendedName>
</protein>
<comment type="caution">
    <text evidence="8">The sequence shown here is derived from an EMBL/GenBank/DDBJ whole genome shotgun (WGS) entry which is preliminary data.</text>
</comment>
<evidence type="ECO:0000313" key="8">
    <source>
        <dbReference type="EMBL" id="CAI0654540.1"/>
    </source>
</evidence>
<keyword evidence="4" id="KW-0067">ATP-binding</keyword>